<gene>
    <name evidence="1" type="ORF">EYR41_008123</name>
</gene>
<comment type="caution">
    <text evidence="1">The sequence shown here is derived from an EMBL/GenBank/DDBJ whole genome shotgun (WGS) entry which is preliminary data.</text>
</comment>
<reference evidence="1 2" key="1">
    <citation type="submission" date="2019-03" db="EMBL/GenBank/DDBJ databases">
        <title>Nematode-trapping fungi genome.</title>
        <authorList>
            <person name="Vidal-Diez De Ulzurrun G."/>
        </authorList>
    </citation>
    <scope>NUCLEOTIDE SEQUENCE [LARGE SCALE GENOMIC DNA]</scope>
    <source>
        <strain evidence="1 2">TWF154</strain>
    </source>
</reference>
<dbReference type="AlphaFoldDB" id="A0A7C8P3N1"/>
<protein>
    <submittedName>
        <fullName evidence="1">Uncharacterized protein</fullName>
    </submittedName>
</protein>
<name>A0A7C8P3N1_ORBOL</name>
<dbReference type="Proteomes" id="UP000297595">
    <property type="component" value="Unassembled WGS sequence"/>
</dbReference>
<accession>A0A7C8P3N1</accession>
<evidence type="ECO:0000313" key="2">
    <source>
        <dbReference type="Proteomes" id="UP000297595"/>
    </source>
</evidence>
<dbReference type="EMBL" id="SOZJ01000005">
    <property type="protein sequence ID" value="TGJ66496.1"/>
    <property type="molecule type" value="Genomic_DNA"/>
</dbReference>
<evidence type="ECO:0000313" key="1">
    <source>
        <dbReference type="EMBL" id="TGJ66496.1"/>
    </source>
</evidence>
<organism evidence="1 2">
    <name type="scientific">Orbilia oligospora</name>
    <name type="common">Nematode-trapping fungus</name>
    <name type="synonym">Arthrobotrys oligospora</name>
    <dbReference type="NCBI Taxonomy" id="2813651"/>
    <lineage>
        <taxon>Eukaryota</taxon>
        <taxon>Fungi</taxon>
        <taxon>Dikarya</taxon>
        <taxon>Ascomycota</taxon>
        <taxon>Pezizomycotina</taxon>
        <taxon>Orbiliomycetes</taxon>
        <taxon>Orbiliales</taxon>
        <taxon>Orbiliaceae</taxon>
        <taxon>Orbilia</taxon>
    </lineage>
</organism>
<proteinExistence type="predicted"/>
<sequence length="148" mass="16166">MAGKKKPATSLPRFRPTTIQKRRGHQHHFPFFASGWASSFAGAGCHGESLLLAGTFDWAPLARICSTQRRPFASSLTGFLSGGFSRRETLSIGPAECHIGPPTATAYMLLLLTLHQKNAPFLSVRVHLITSCTHAHAHMHTLCYLDGK</sequence>